<reference evidence="2" key="2">
    <citation type="journal article" date="2023" name="IMA Fungus">
        <title>Comparative genomic study of the Penicillium genus elucidates a diverse pangenome and 15 lateral gene transfer events.</title>
        <authorList>
            <person name="Petersen C."/>
            <person name="Sorensen T."/>
            <person name="Nielsen M.R."/>
            <person name="Sondergaard T.E."/>
            <person name="Sorensen J.L."/>
            <person name="Fitzpatrick D.A."/>
            <person name="Frisvad J.C."/>
            <person name="Nielsen K.L."/>
        </authorList>
    </citation>
    <scope>NUCLEOTIDE SEQUENCE</scope>
    <source>
        <strain evidence="2">IBT 19713</strain>
    </source>
</reference>
<proteinExistence type="predicted"/>
<accession>A0A9W9NC79</accession>
<name>A0A9W9NC79_9EURO</name>
<reference evidence="2" key="1">
    <citation type="submission" date="2022-11" db="EMBL/GenBank/DDBJ databases">
        <authorList>
            <person name="Petersen C."/>
        </authorList>
    </citation>
    <scope>NUCLEOTIDE SEQUENCE</scope>
    <source>
        <strain evidence="2">IBT 19713</strain>
    </source>
</reference>
<evidence type="ECO:0000256" key="1">
    <source>
        <dbReference type="SAM" id="MobiDB-lite"/>
    </source>
</evidence>
<organism evidence="2 3">
    <name type="scientific">Penicillium chermesinum</name>
    <dbReference type="NCBI Taxonomy" id="63820"/>
    <lineage>
        <taxon>Eukaryota</taxon>
        <taxon>Fungi</taxon>
        <taxon>Dikarya</taxon>
        <taxon>Ascomycota</taxon>
        <taxon>Pezizomycotina</taxon>
        <taxon>Eurotiomycetes</taxon>
        <taxon>Eurotiomycetidae</taxon>
        <taxon>Eurotiales</taxon>
        <taxon>Aspergillaceae</taxon>
        <taxon>Penicillium</taxon>
    </lineage>
</organism>
<gene>
    <name evidence="2" type="ORF">N7468_010176</name>
</gene>
<dbReference type="RefSeq" id="XP_058326039.1">
    <property type="nucleotide sequence ID" value="XM_058479471.1"/>
</dbReference>
<dbReference type="EMBL" id="JAPQKS010000008">
    <property type="protein sequence ID" value="KAJ5217168.1"/>
    <property type="molecule type" value="Genomic_DNA"/>
</dbReference>
<protein>
    <submittedName>
        <fullName evidence="2">Uncharacterized protein</fullName>
    </submittedName>
</protein>
<evidence type="ECO:0000313" key="2">
    <source>
        <dbReference type="EMBL" id="KAJ5217168.1"/>
    </source>
</evidence>
<feature type="region of interest" description="Disordered" evidence="1">
    <location>
        <begin position="371"/>
        <end position="401"/>
    </location>
</feature>
<feature type="compositionally biased region" description="Low complexity" evidence="1">
    <location>
        <begin position="373"/>
        <end position="387"/>
    </location>
</feature>
<evidence type="ECO:0000313" key="3">
    <source>
        <dbReference type="Proteomes" id="UP001150941"/>
    </source>
</evidence>
<dbReference type="GeneID" id="83206775"/>
<dbReference type="Proteomes" id="UP001150941">
    <property type="component" value="Unassembled WGS sequence"/>
</dbReference>
<dbReference type="OrthoDB" id="5288318at2759"/>
<keyword evidence="3" id="KW-1185">Reference proteome</keyword>
<sequence length="476" mass="52108">MHDQSLIYMAGLRRKRGEDVIISAKSSTFSTYEDCNLVTTNGKNHGRVRRRSFKPLATSSHSDLACGKAQNHTLTHYKTHISRDLILSDGLKSQASNGSSSMVVFVDLEHDALTDHPGPTPVKPFPPTLMVAPATASDFPSLPNLIQRGPRCQPDTRRPLQSKQKRLFRSPELLSYIETLTEMLDGNAVLPSSVKSVLQLLSQGNGVPGRMTRGKVARCARDMVAECRRCTKIVCRNCTIKPPNTTAMKGRVRRLCRTCNTAPLQQYLTLTPHDPSSSRPQTDLHAASLSQRICTCSDALWLCVQCGQTLRSADTTYRRVWAWRTRYSTYLGGGLGTGIGEGSQGVKCGRGESCLAAQEIELEVECEADEGASDSSSVGHSPPSHSGHGYEGSVDDGHDDEEPGYFRQEIIGLGGVVKHKAKKRVMVGACVVEFEDERETGKYLVREECGSARAWCGWCNRVIPSSRDDLGVLRGG</sequence>
<dbReference type="AlphaFoldDB" id="A0A9W9NC79"/>
<comment type="caution">
    <text evidence="2">The sequence shown here is derived from an EMBL/GenBank/DDBJ whole genome shotgun (WGS) entry which is preliminary data.</text>
</comment>